<evidence type="ECO:0000313" key="2">
    <source>
        <dbReference type="EMBL" id="KAH7388328.1"/>
    </source>
</evidence>
<evidence type="ECO:0000256" key="1">
    <source>
        <dbReference type="SAM" id="MobiDB-lite"/>
    </source>
</evidence>
<dbReference type="Pfam" id="PF05553">
    <property type="entry name" value="DUF761"/>
    <property type="match status" value="1"/>
</dbReference>
<organism evidence="2 3">
    <name type="scientific">Ceratopteris richardii</name>
    <name type="common">Triangle waterfern</name>
    <dbReference type="NCBI Taxonomy" id="49495"/>
    <lineage>
        <taxon>Eukaryota</taxon>
        <taxon>Viridiplantae</taxon>
        <taxon>Streptophyta</taxon>
        <taxon>Embryophyta</taxon>
        <taxon>Tracheophyta</taxon>
        <taxon>Polypodiopsida</taxon>
        <taxon>Polypodiidae</taxon>
        <taxon>Polypodiales</taxon>
        <taxon>Pteridineae</taxon>
        <taxon>Pteridaceae</taxon>
        <taxon>Parkerioideae</taxon>
        <taxon>Ceratopteris</taxon>
    </lineage>
</organism>
<dbReference type="AlphaFoldDB" id="A0A8T2T1N3"/>
<proteinExistence type="predicted"/>
<name>A0A8T2T1N3_CERRI</name>
<keyword evidence="3" id="KW-1185">Reference proteome</keyword>
<evidence type="ECO:0000313" key="3">
    <source>
        <dbReference type="Proteomes" id="UP000825935"/>
    </source>
</evidence>
<dbReference type="PANTHER" id="PTHR33098:SF53">
    <property type="entry name" value="OS05G0540900 PROTEIN"/>
    <property type="match status" value="1"/>
</dbReference>
<gene>
    <name evidence="2" type="ORF">KP509_16G070400</name>
</gene>
<dbReference type="EMBL" id="CM035421">
    <property type="protein sequence ID" value="KAH7388328.1"/>
    <property type="molecule type" value="Genomic_DNA"/>
</dbReference>
<dbReference type="OrthoDB" id="1936873at2759"/>
<feature type="region of interest" description="Disordered" evidence="1">
    <location>
        <begin position="1"/>
        <end position="22"/>
    </location>
</feature>
<accession>A0A8T2T1N3</accession>
<protein>
    <submittedName>
        <fullName evidence="2">Uncharacterized protein</fullName>
    </submittedName>
</protein>
<dbReference type="PANTHER" id="PTHR33098">
    <property type="entry name" value="COTTON FIBER (DUF761)"/>
    <property type="match status" value="1"/>
</dbReference>
<reference evidence="2" key="1">
    <citation type="submission" date="2021-08" db="EMBL/GenBank/DDBJ databases">
        <title>WGS assembly of Ceratopteris richardii.</title>
        <authorList>
            <person name="Marchant D.B."/>
            <person name="Chen G."/>
            <person name="Jenkins J."/>
            <person name="Shu S."/>
            <person name="Leebens-Mack J."/>
            <person name="Grimwood J."/>
            <person name="Schmutz J."/>
            <person name="Soltis P."/>
            <person name="Soltis D."/>
            <person name="Chen Z.-H."/>
        </authorList>
    </citation>
    <scope>NUCLEOTIDE SEQUENCE</scope>
    <source>
        <strain evidence="2">Whitten #5841</strain>
        <tissue evidence="2">Leaf</tissue>
    </source>
</reference>
<dbReference type="Proteomes" id="UP000825935">
    <property type="component" value="Chromosome 16"/>
</dbReference>
<sequence length="132" mass="14822">MVPPPSPPPPFMGPSTDAVDANKNDLIGDRIEGMEDESSLRRAYRESLAPWRTAAKSSPITIAEKDMAMKEVKPLVQNDGEQTPPSSPGSFRELVSSGEFNRKVESFIARFHERMRLQRLESLERARRRPAS</sequence>
<dbReference type="InterPro" id="IPR008480">
    <property type="entry name" value="DUF761_pln"/>
</dbReference>
<feature type="compositionally biased region" description="Pro residues" evidence="1">
    <location>
        <begin position="1"/>
        <end position="12"/>
    </location>
</feature>
<comment type="caution">
    <text evidence="2">The sequence shown here is derived from an EMBL/GenBank/DDBJ whole genome shotgun (WGS) entry which is preliminary data.</text>
</comment>